<name>A0A0G1LGQ9_9BACT</name>
<dbReference type="PANTHER" id="PTHR32472">
    <property type="entry name" value="DNA REPAIR PROTEIN RADA"/>
    <property type="match status" value="1"/>
</dbReference>
<comment type="caution">
    <text evidence="1">The sequence shown here is derived from an EMBL/GenBank/DDBJ whole genome shotgun (WGS) entry which is preliminary data.</text>
</comment>
<dbReference type="Gene3D" id="3.30.230.10">
    <property type="match status" value="1"/>
</dbReference>
<dbReference type="Proteomes" id="UP000034154">
    <property type="component" value="Unassembled WGS sequence"/>
</dbReference>
<gene>
    <name evidence="1" type="ORF">UW63_C0092G0008</name>
</gene>
<evidence type="ECO:0000313" key="2">
    <source>
        <dbReference type="Proteomes" id="UP000034154"/>
    </source>
</evidence>
<feature type="non-terminal residue" evidence="1">
    <location>
        <position position="1"/>
    </location>
</feature>
<sequence>VFLVEVQALVEKSFYPSPVRRASGFDVNRLQMLSAILSSRAGANLGDKDIYVNVIGGMELDEPAADLAVCAAILSATSNKIEKEPTVYFGEVGLSGEVRSVVGAERRLKEAERLGIKKSVGPGVVKKVVELVG</sequence>
<dbReference type="AlphaFoldDB" id="A0A0G1LGQ9"/>
<dbReference type="PANTHER" id="PTHR32472:SF10">
    <property type="entry name" value="DNA REPAIR PROTEIN RADA-LIKE PROTEIN"/>
    <property type="match status" value="1"/>
</dbReference>
<organism evidence="1 2">
    <name type="scientific">Candidatus Uhrbacteria bacterium GW2011_GWF2_44_350</name>
    <dbReference type="NCBI Taxonomy" id="1619000"/>
    <lineage>
        <taxon>Bacteria</taxon>
        <taxon>Candidatus Uhriibacteriota</taxon>
    </lineage>
</organism>
<dbReference type="PATRIC" id="fig|1619000.3.peg.1116"/>
<reference evidence="1 2" key="1">
    <citation type="journal article" date="2015" name="Nature">
        <title>rRNA introns, odd ribosomes, and small enigmatic genomes across a large radiation of phyla.</title>
        <authorList>
            <person name="Brown C.T."/>
            <person name="Hug L.A."/>
            <person name="Thomas B.C."/>
            <person name="Sharon I."/>
            <person name="Castelle C.J."/>
            <person name="Singh A."/>
            <person name="Wilkins M.J."/>
            <person name="Williams K.H."/>
            <person name="Banfield J.F."/>
        </authorList>
    </citation>
    <scope>NUCLEOTIDE SEQUENCE [LARGE SCALE GENOMIC DNA]</scope>
</reference>
<accession>A0A0G1LGQ9</accession>
<dbReference type="InterPro" id="IPR020568">
    <property type="entry name" value="Ribosomal_Su5_D2-typ_SF"/>
</dbReference>
<protein>
    <submittedName>
        <fullName evidence="1">Repair protein radA protein</fullName>
    </submittedName>
</protein>
<dbReference type="Pfam" id="PF13541">
    <property type="entry name" value="ChlI"/>
    <property type="match status" value="1"/>
</dbReference>
<dbReference type="GO" id="GO:0000725">
    <property type="term" value="P:recombinational repair"/>
    <property type="evidence" value="ECO:0007669"/>
    <property type="project" value="TreeGrafter"/>
</dbReference>
<dbReference type="SUPFAM" id="SSF54211">
    <property type="entry name" value="Ribosomal protein S5 domain 2-like"/>
    <property type="match status" value="1"/>
</dbReference>
<dbReference type="GO" id="GO:0005829">
    <property type="term" value="C:cytosol"/>
    <property type="evidence" value="ECO:0007669"/>
    <property type="project" value="TreeGrafter"/>
</dbReference>
<dbReference type="PRINTS" id="PR00830">
    <property type="entry name" value="ENDOLAPTASE"/>
</dbReference>
<dbReference type="InterPro" id="IPR014721">
    <property type="entry name" value="Ribsml_uS5_D2-typ_fold_subgr"/>
</dbReference>
<dbReference type="EMBL" id="LCJB01000092">
    <property type="protein sequence ID" value="KKT67947.1"/>
    <property type="molecule type" value="Genomic_DNA"/>
</dbReference>
<proteinExistence type="predicted"/>
<evidence type="ECO:0000313" key="1">
    <source>
        <dbReference type="EMBL" id="KKT67947.1"/>
    </source>
</evidence>